<protein>
    <submittedName>
        <fullName evidence="2">Uncharacterized protein</fullName>
    </submittedName>
</protein>
<organism evidence="2">
    <name type="scientific">Arundo donax</name>
    <name type="common">Giant reed</name>
    <name type="synonym">Donax arundinaceus</name>
    <dbReference type="NCBI Taxonomy" id="35708"/>
    <lineage>
        <taxon>Eukaryota</taxon>
        <taxon>Viridiplantae</taxon>
        <taxon>Streptophyta</taxon>
        <taxon>Embryophyta</taxon>
        <taxon>Tracheophyta</taxon>
        <taxon>Spermatophyta</taxon>
        <taxon>Magnoliopsida</taxon>
        <taxon>Liliopsida</taxon>
        <taxon>Poales</taxon>
        <taxon>Poaceae</taxon>
        <taxon>PACMAD clade</taxon>
        <taxon>Arundinoideae</taxon>
        <taxon>Arundineae</taxon>
        <taxon>Arundo</taxon>
    </lineage>
</organism>
<accession>A0A0A9FBC2</accession>
<proteinExistence type="predicted"/>
<name>A0A0A9FBC2_ARUDO</name>
<evidence type="ECO:0000256" key="1">
    <source>
        <dbReference type="SAM" id="MobiDB-lite"/>
    </source>
</evidence>
<sequence>MHMFTPLPSPNNFWMPPVAAPGREHARKSISPPVWAQDCEHNSDLKSEKAVKSYADMVKDKKIEEVGTGGGNAEHASSSNESLNGCDDLDCGDTLTEGKEHAPLNREAKGQQRQSGQQDKELSFKWVLERSKVLSPQQRNSDFCARATAAEGIDAYSCKDVQEIRRAALDGHSSLPENLDAKVNQLPLGHSNLLVQSSDFKSCTEAKVGNT</sequence>
<dbReference type="EMBL" id="GBRH01189377">
    <property type="protein sequence ID" value="JAE08519.1"/>
    <property type="molecule type" value="Transcribed_RNA"/>
</dbReference>
<dbReference type="AlphaFoldDB" id="A0A0A9FBC2"/>
<feature type="region of interest" description="Disordered" evidence="1">
    <location>
        <begin position="65"/>
        <end position="121"/>
    </location>
</feature>
<reference evidence="2" key="1">
    <citation type="submission" date="2014-09" db="EMBL/GenBank/DDBJ databases">
        <authorList>
            <person name="Magalhaes I.L.F."/>
            <person name="Oliveira U."/>
            <person name="Santos F.R."/>
            <person name="Vidigal T.H.D.A."/>
            <person name="Brescovit A.D."/>
            <person name="Santos A.J."/>
        </authorList>
    </citation>
    <scope>NUCLEOTIDE SEQUENCE</scope>
    <source>
        <tissue evidence="2">Shoot tissue taken approximately 20 cm above the soil surface</tissue>
    </source>
</reference>
<reference evidence="2" key="2">
    <citation type="journal article" date="2015" name="Data Brief">
        <title>Shoot transcriptome of the giant reed, Arundo donax.</title>
        <authorList>
            <person name="Barrero R.A."/>
            <person name="Guerrero F.D."/>
            <person name="Moolhuijzen P."/>
            <person name="Goolsby J.A."/>
            <person name="Tidwell J."/>
            <person name="Bellgard S.E."/>
            <person name="Bellgard M.I."/>
        </authorList>
    </citation>
    <scope>NUCLEOTIDE SEQUENCE</scope>
    <source>
        <tissue evidence="2">Shoot tissue taken approximately 20 cm above the soil surface</tissue>
    </source>
</reference>
<feature type="compositionally biased region" description="Basic and acidic residues" evidence="1">
    <location>
        <begin position="96"/>
        <end position="110"/>
    </location>
</feature>
<evidence type="ECO:0000313" key="2">
    <source>
        <dbReference type="EMBL" id="JAE08519.1"/>
    </source>
</evidence>